<feature type="region of interest" description="Disordered" evidence="5">
    <location>
        <begin position="319"/>
        <end position="341"/>
    </location>
</feature>
<dbReference type="PANTHER" id="PTHR15407">
    <property type="entry name" value="FUKUTIN-RELATED"/>
    <property type="match status" value="1"/>
</dbReference>
<evidence type="ECO:0000256" key="1">
    <source>
        <dbReference type="ARBA" id="ARBA00004167"/>
    </source>
</evidence>
<dbReference type="Pfam" id="PF04991">
    <property type="entry name" value="LicD"/>
    <property type="match status" value="1"/>
</dbReference>
<dbReference type="InterPro" id="IPR007074">
    <property type="entry name" value="LicD/FKTN/FKRP_NTP_transf"/>
</dbReference>
<keyword evidence="9" id="KW-1185">Reference proteome</keyword>
<keyword evidence="2" id="KW-0812">Transmembrane</keyword>
<sequence>MPSLKSLLLWGFVSLASTPVLASRSLPRDAIADLDARSGSLSPRKAEPKPKTPKYFNEAGGTLELGHYDKRYFHDKVPYAQHRFVLRDLARSYLSTMNGFGVETWLAHGTLLGWWWNGQIMPWDYDLDVQLTNTSMLWLGDNLNRTEHVYNYTNPETGALVTNSYLLDVNPHHVDLDRGDGMNIIDARWIDQSNGMYIDITVLREREADRPGIWSCKNKHRYKSQDLWPMRLTEFEGVKARIPYNFEMILIDEYQTKSLVAEEWQGYGFFNIVCVTVLQWPTLPPRLHRGKTNLNHRHHWDRDIKQWVRMDPEEETQRHLEAVERKKQELRARPSPGVEVS</sequence>
<dbReference type="GO" id="GO:0009100">
    <property type="term" value="P:glycoprotein metabolic process"/>
    <property type="evidence" value="ECO:0007669"/>
    <property type="project" value="UniProtKB-ARBA"/>
</dbReference>
<evidence type="ECO:0000313" key="8">
    <source>
        <dbReference type="EMBL" id="KPM45583.1"/>
    </source>
</evidence>
<dbReference type="Proteomes" id="UP000050424">
    <property type="component" value="Unassembled WGS sequence"/>
</dbReference>
<feature type="compositionally biased region" description="Basic and acidic residues" evidence="5">
    <location>
        <begin position="319"/>
        <end position="332"/>
    </location>
</feature>
<dbReference type="PANTHER" id="PTHR15407:SF28">
    <property type="entry name" value="RIBITOL-5-PHOSPHATE TRANSFERASE FKTN"/>
    <property type="match status" value="1"/>
</dbReference>
<keyword evidence="6" id="KW-0732">Signal</keyword>
<dbReference type="STRING" id="78410.A0A0P7BK10"/>
<organism evidence="8 9">
    <name type="scientific">Neonectria ditissima</name>
    <dbReference type="NCBI Taxonomy" id="78410"/>
    <lineage>
        <taxon>Eukaryota</taxon>
        <taxon>Fungi</taxon>
        <taxon>Dikarya</taxon>
        <taxon>Ascomycota</taxon>
        <taxon>Pezizomycotina</taxon>
        <taxon>Sordariomycetes</taxon>
        <taxon>Hypocreomycetidae</taxon>
        <taxon>Hypocreales</taxon>
        <taxon>Nectriaceae</taxon>
        <taxon>Neonectria</taxon>
    </lineage>
</organism>
<evidence type="ECO:0000256" key="5">
    <source>
        <dbReference type="SAM" id="MobiDB-lite"/>
    </source>
</evidence>
<dbReference type="EMBL" id="LKCW01000006">
    <property type="protein sequence ID" value="KPM45583.1"/>
    <property type="molecule type" value="Genomic_DNA"/>
</dbReference>
<accession>A0A0P7BK10</accession>
<proteinExistence type="predicted"/>
<dbReference type="InterPro" id="IPR009644">
    <property type="entry name" value="FKTN/MNN4/W02B3.4-1"/>
</dbReference>
<dbReference type="GO" id="GO:0016020">
    <property type="term" value="C:membrane"/>
    <property type="evidence" value="ECO:0007669"/>
    <property type="project" value="UniProtKB-SubCell"/>
</dbReference>
<comment type="subcellular location">
    <subcellularLocation>
        <location evidence="1">Membrane</location>
        <topology evidence="1">Single-pass membrane protein</topology>
    </subcellularLocation>
</comment>
<reference evidence="8 9" key="1">
    <citation type="submission" date="2015-09" db="EMBL/GenBank/DDBJ databases">
        <title>Draft genome of a European isolate of the apple canker pathogen Neonectria ditissima.</title>
        <authorList>
            <person name="Gomez-Cortecero A."/>
            <person name="Harrison R.J."/>
            <person name="Armitage A.D."/>
        </authorList>
    </citation>
    <scope>NUCLEOTIDE SEQUENCE [LARGE SCALE GENOMIC DNA]</scope>
    <source>
        <strain evidence="8 9">R09/05</strain>
    </source>
</reference>
<feature type="signal peptide" evidence="6">
    <location>
        <begin position="1"/>
        <end position="22"/>
    </location>
</feature>
<evidence type="ECO:0000256" key="6">
    <source>
        <dbReference type="SAM" id="SignalP"/>
    </source>
</evidence>
<evidence type="ECO:0000259" key="7">
    <source>
        <dbReference type="Pfam" id="PF04991"/>
    </source>
</evidence>
<feature type="chain" id="PRO_5006135905" description="LicD/FKTN/FKRP nucleotidyltransferase domain-containing protein" evidence="6">
    <location>
        <begin position="23"/>
        <end position="341"/>
    </location>
</feature>
<comment type="caution">
    <text evidence="8">The sequence shown here is derived from an EMBL/GenBank/DDBJ whole genome shotgun (WGS) entry which is preliminary data.</text>
</comment>
<evidence type="ECO:0000313" key="9">
    <source>
        <dbReference type="Proteomes" id="UP000050424"/>
    </source>
</evidence>
<keyword evidence="4" id="KW-0472">Membrane</keyword>
<dbReference type="OrthoDB" id="444255at2759"/>
<evidence type="ECO:0000256" key="4">
    <source>
        <dbReference type="ARBA" id="ARBA00023136"/>
    </source>
</evidence>
<gene>
    <name evidence="8" type="ORF">AK830_g907</name>
</gene>
<evidence type="ECO:0000256" key="3">
    <source>
        <dbReference type="ARBA" id="ARBA00022989"/>
    </source>
</evidence>
<evidence type="ECO:0000256" key="2">
    <source>
        <dbReference type="ARBA" id="ARBA00022692"/>
    </source>
</evidence>
<dbReference type="AlphaFoldDB" id="A0A0P7BK10"/>
<keyword evidence="3" id="KW-1133">Transmembrane helix</keyword>
<feature type="domain" description="LicD/FKTN/FKRP nucleotidyltransferase" evidence="7">
    <location>
        <begin position="101"/>
        <end position="204"/>
    </location>
</feature>
<protein>
    <recommendedName>
        <fullName evidence="7">LicD/FKTN/FKRP nucleotidyltransferase domain-containing protein</fullName>
    </recommendedName>
</protein>
<name>A0A0P7BK10_9HYPO</name>
<feature type="region of interest" description="Disordered" evidence="5">
    <location>
        <begin position="39"/>
        <end position="58"/>
    </location>
</feature>